<evidence type="ECO:0000313" key="10">
    <source>
        <dbReference type="Proteomes" id="UP000008315"/>
    </source>
</evidence>
<evidence type="ECO:0000256" key="1">
    <source>
        <dbReference type="ARBA" id="ARBA00004418"/>
    </source>
</evidence>
<reference evidence="10" key="1">
    <citation type="journal article" date="2012" name="J. Bacteriol.">
        <title>Genome sequence of the haloalkaliphilic methanotrophic bacterium Methylomicrobium alcaliphilum 20Z.</title>
        <authorList>
            <person name="Vuilleumier S."/>
            <person name="Khmelenina V.N."/>
            <person name="Bringel F."/>
            <person name="Reshetnikov A.S."/>
            <person name="Lajus A."/>
            <person name="Mangenot S."/>
            <person name="Rouy Z."/>
            <person name="Op den Camp H.J."/>
            <person name="Jetten M.S."/>
            <person name="Dispirito A.A."/>
            <person name="Dunfield P."/>
            <person name="Klotz M.G."/>
            <person name="Semrau J.D."/>
            <person name="Stein L.Y."/>
            <person name="Barbe V."/>
            <person name="Medigue C."/>
            <person name="Trotsenko Y.A."/>
            <person name="Kalyuzhnaya M.G."/>
        </authorList>
    </citation>
    <scope>NUCLEOTIDE SEQUENCE [LARGE SCALE GENOMIC DNA]</scope>
    <source>
        <strain evidence="10">DSM 19304 / NCIMB 14124 / VKM B-2133 / 20Z</strain>
    </source>
</reference>
<evidence type="ECO:0000313" key="9">
    <source>
        <dbReference type="EMBL" id="CCE22681.1"/>
    </source>
</evidence>
<dbReference type="InterPro" id="IPR041231">
    <property type="entry name" value="FlgA_N"/>
</dbReference>
<dbReference type="PATRIC" id="fig|271065.3.peg.1011"/>
<dbReference type="GO" id="GO:0044780">
    <property type="term" value="P:bacterial-type flagellum assembly"/>
    <property type="evidence" value="ECO:0007669"/>
    <property type="project" value="InterPro"/>
</dbReference>
<dbReference type="PANTHER" id="PTHR36307">
    <property type="entry name" value="FLAGELLA BASAL BODY P-RING FORMATION PROTEIN FLGA"/>
    <property type="match status" value="1"/>
</dbReference>
<evidence type="ECO:0000256" key="4">
    <source>
        <dbReference type="ARBA" id="ARBA00022729"/>
    </source>
</evidence>
<dbReference type="STRING" id="1091494.MEALZ_0987"/>
<sequence>MIIKLLVVLIALLAASHSGFAAPRYQTHASIYQTVTHFITGQLGESADYDIQISPLDKRLKLPKCADQLTAFTAHNERLQAGRFSVGVRCSEGPKPWSIYTTGSLKIMQDVLILTRPVSRGQILTRQMLAIEKRDQARLRGGYFSRIESVENKQSLRNLPAGSVITFNNITDAVLIKRGERITISASSPGYNVRMQGKAMMDGTKGQSIRVKNVSSGRTITATVIKPGLVSIIQ</sequence>
<evidence type="ECO:0000256" key="5">
    <source>
        <dbReference type="ARBA" id="ARBA00022764"/>
    </source>
</evidence>
<proteinExistence type="inferred from homology"/>
<dbReference type="RefSeq" id="WP_014147480.1">
    <property type="nucleotide sequence ID" value="NC_016112.1"/>
</dbReference>
<dbReference type="KEGG" id="mah:MEALZ_0987"/>
<dbReference type="Pfam" id="PF13144">
    <property type="entry name" value="ChapFlgA"/>
    <property type="match status" value="1"/>
</dbReference>
<dbReference type="Proteomes" id="UP000008315">
    <property type="component" value="Chromosome"/>
</dbReference>
<organism evidence="9 10">
    <name type="scientific">Methylotuvimicrobium alcaliphilum (strain DSM 19304 / NCIMB 14124 / VKM B-2133 / 20Z)</name>
    <name type="common">Methylomicrobium alcaliphilum</name>
    <dbReference type="NCBI Taxonomy" id="1091494"/>
    <lineage>
        <taxon>Bacteria</taxon>
        <taxon>Pseudomonadati</taxon>
        <taxon>Pseudomonadota</taxon>
        <taxon>Gammaproteobacteria</taxon>
        <taxon>Methylococcales</taxon>
        <taxon>Methylococcaceae</taxon>
        <taxon>Methylotuvimicrobium</taxon>
    </lineage>
</organism>
<comment type="similarity">
    <text evidence="2 7">Belongs to the FlgA family.</text>
</comment>
<keyword evidence="5 7" id="KW-0574">Periplasm</keyword>
<evidence type="ECO:0000259" key="8">
    <source>
        <dbReference type="SMART" id="SM00858"/>
    </source>
</evidence>
<evidence type="ECO:0000256" key="6">
    <source>
        <dbReference type="ARBA" id="ARBA00025643"/>
    </source>
</evidence>
<dbReference type="Gene3D" id="2.30.30.760">
    <property type="match status" value="1"/>
</dbReference>
<evidence type="ECO:0000256" key="2">
    <source>
        <dbReference type="ARBA" id="ARBA00010474"/>
    </source>
</evidence>
<keyword evidence="10" id="KW-1185">Reference proteome</keyword>
<dbReference type="Pfam" id="PF17656">
    <property type="entry name" value="ChapFlgA_N"/>
    <property type="match status" value="1"/>
</dbReference>
<dbReference type="InterPro" id="IPR039246">
    <property type="entry name" value="Flagellar_FlgA"/>
</dbReference>
<name>G4T3Y2_META2</name>
<dbReference type="HOGENOM" id="CLU_070510_4_1_6"/>
<evidence type="ECO:0000256" key="7">
    <source>
        <dbReference type="RuleBase" id="RU362063"/>
    </source>
</evidence>
<dbReference type="NCBIfam" id="TIGR03170">
    <property type="entry name" value="flgA_cterm"/>
    <property type="match status" value="1"/>
</dbReference>
<keyword evidence="4 7" id="KW-0732">Signal</keyword>
<feature type="domain" description="SAF" evidence="8">
    <location>
        <begin position="109"/>
        <end position="171"/>
    </location>
</feature>
<comment type="subcellular location">
    <subcellularLocation>
        <location evidence="1 7">Periplasm</location>
    </subcellularLocation>
</comment>
<dbReference type="CDD" id="cd11614">
    <property type="entry name" value="SAF_CpaB_FlgA_like"/>
    <property type="match status" value="1"/>
</dbReference>
<dbReference type="GO" id="GO:0042597">
    <property type="term" value="C:periplasmic space"/>
    <property type="evidence" value="ECO:0007669"/>
    <property type="project" value="UniProtKB-SubCell"/>
</dbReference>
<accession>G4T3Y2</accession>
<feature type="signal peptide" evidence="7">
    <location>
        <begin position="1"/>
        <end position="21"/>
    </location>
</feature>
<keyword evidence="9" id="KW-0282">Flagellum</keyword>
<dbReference type="EMBL" id="FO082060">
    <property type="protein sequence ID" value="CCE22681.1"/>
    <property type="molecule type" value="Genomic_DNA"/>
</dbReference>
<keyword evidence="9" id="KW-0966">Cell projection</keyword>
<comment type="function">
    <text evidence="6 7">Involved in the assembly process of the P-ring formation. It may associate with FlgF on the rod constituting a structure essential for the P-ring assembly or may act as a modulator protein for the P-ring assembly.</text>
</comment>
<gene>
    <name evidence="9" type="ordered locus">MEALZ_0987</name>
</gene>
<dbReference type="AlphaFoldDB" id="G4T3Y2"/>
<keyword evidence="7" id="KW-1005">Bacterial flagellum biogenesis</keyword>
<dbReference type="InterPro" id="IPR013974">
    <property type="entry name" value="SAF"/>
</dbReference>
<feature type="chain" id="PRO_5005132230" description="Flagella basal body P-ring formation protein FlgA" evidence="7">
    <location>
        <begin position="22"/>
        <end position="234"/>
    </location>
</feature>
<dbReference type="PANTHER" id="PTHR36307:SF1">
    <property type="entry name" value="FLAGELLA BASAL BODY P-RING FORMATION PROTEIN FLGA"/>
    <property type="match status" value="1"/>
</dbReference>
<dbReference type="SMART" id="SM00858">
    <property type="entry name" value="SAF"/>
    <property type="match status" value="1"/>
</dbReference>
<dbReference type="InterPro" id="IPR017585">
    <property type="entry name" value="SAF_FlgA"/>
</dbReference>
<dbReference type="Gene3D" id="3.90.1210.10">
    <property type="entry name" value="Antifreeze-like/N-acetylneuraminic acid synthase C-terminal domain"/>
    <property type="match status" value="1"/>
</dbReference>
<evidence type="ECO:0000256" key="3">
    <source>
        <dbReference type="ARBA" id="ARBA00014754"/>
    </source>
</evidence>
<keyword evidence="9" id="KW-0969">Cilium</keyword>
<protein>
    <recommendedName>
        <fullName evidence="3 7">Flagella basal body P-ring formation protein FlgA</fullName>
    </recommendedName>
</protein>